<dbReference type="EMBL" id="CAKKTJ010000145">
    <property type="protein sequence ID" value="CAH0476204.1"/>
    <property type="molecule type" value="Genomic_DNA"/>
</dbReference>
<organism evidence="4 7">
    <name type="scientific">Peronospora belbahrii</name>
    <dbReference type="NCBI Taxonomy" id="622444"/>
    <lineage>
        <taxon>Eukaryota</taxon>
        <taxon>Sar</taxon>
        <taxon>Stramenopiles</taxon>
        <taxon>Oomycota</taxon>
        <taxon>Peronosporomycetes</taxon>
        <taxon>Peronosporales</taxon>
        <taxon>Peronosporaceae</taxon>
        <taxon>Peronospora</taxon>
    </lineage>
</organism>
<feature type="compositionally biased region" description="Polar residues" evidence="1">
    <location>
        <begin position="68"/>
        <end position="77"/>
    </location>
</feature>
<evidence type="ECO:0008006" key="8">
    <source>
        <dbReference type="Google" id="ProtNLM"/>
    </source>
</evidence>
<reference evidence="4 6" key="1">
    <citation type="submission" date="2021-11" db="EMBL/GenBank/DDBJ databases">
        <authorList>
            <person name="Islam A."/>
            <person name="Islam S."/>
            <person name="Flora M.S."/>
            <person name="Rahman M."/>
            <person name="Ziaur R.M."/>
            <person name="Epstein J.H."/>
            <person name="Hassan M."/>
            <person name="Klassen M."/>
            <person name="Woodard K."/>
            <person name="Webb A."/>
            <person name="Webby R.J."/>
            <person name="El Zowalaty M.E."/>
        </authorList>
    </citation>
    <scope>NUCLEOTIDE SEQUENCE</scope>
    <source>
        <strain evidence="5">Pbs1</strain>
        <strain evidence="4">Pbs3</strain>
    </source>
</reference>
<keyword evidence="2" id="KW-0472">Membrane</keyword>
<feature type="transmembrane region" description="Helical" evidence="2">
    <location>
        <begin position="126"/>
        <end position="149"/>
    </location>
</feature>
<feature type="compositionally biased region" description="Polar residues" evidence="1">
    <location>
        <begin position="50"/>
        <end position="61"/>
    </location>
</feature>
<keyword evidence="6" id="KW-1185">Reference proteome</keyword>
<evidence type="ECO:0000256" key="2">
    <source>
        <dbReference type="SAM" id="Phobius"/>
    </source>
</evidence>
<dbReference type="Proteomes" id="UP001158986">
    <property type="component" value="Unassembled WGS sequence"/>
</dbReference>
<sequence>MKVTVFVMTFLTVTIQASNNPETDMQVSSAAQNNQGNVKSVTSGLTNLTDQSIRPSTNFSEPTFAPTAVSTKHSGLPSTSTTTTSMNNKNGTHITKPASIVGVAYATTRAEFEAEKSTSYNASGKATVPIVIIGCLVGVLGVVAATVIVKKHKVVIAEAKGEREKVVEVEEEEEEETNYSNAIHTPGVTKTTHSHAITTSDAVEDETNCFDDINGHAI</sequence>
<evidence type="ECO:0000313" key="5">
    <source>
        <dbReference type="EMBL" id="CAH0518722.1"/>
    </source>
</evidence>
<proteinExistence type="predicted"/>
<feature type="chain" id="PRO_5043807042" description="Mid2 domain-containing protein" evidence="3">
    <location>
        <begin position="18"/>
        <end position="218"/>
    </location>
</feature>
<feature type="region of interest" description="Disordered" evidence="1">
    <location>
        <begin position="50"/>
        <end position="93"/>
    </location>
</feature>
<evidence type="ECO:0000256" key="3">
    <source>
        <dbReference type="SAM" id="SignalP"/>
    </source>
</evidence>
<dbReference type="AlphaFoldDB" id="A0AAU9KUX1"/>
<keyword evidence="2" id="KW-0812">Transmembrane</keyword>
<evidence type="ECO:0000313" key="6">
    <source>
        <dbReference type="Proteomes" id="UP001158986"/>
    </source>
</evidence>
<keyword evidence="2" id="KW-1133">Transmembrane helix</keyword>
<dbReference type="Proteomes" id="UP001160483">
    <property type="component" value="Unassembled WGS sequence"/>
</dbReference>
<feature type="signal peptide" evidence="3">
    <location>
        <begin position="1"/>
        <end position="17"/>
    </location>
</feature>
<feature type="compositionally biased region" description="Polar residues" evidence="1">
    <location>
        <begin position="178"/>
        <end position="195"/>
    </location>
</feature>
<protein>
    <recommendedName>
        <fullName evidence="8">Mid2 domain-containing protein</fullName>
    </recommendedName>
</protein>
<keyword evidence="3" id="KW-0732">Signal</keyword>
<evidence type="ECO:0000313" key="4">
    <source>
        <dbReference type="EMBL" id="CAH0476204.1"/>
    </source>
</evidence>
<evidence type="ECO:0000313" key="7">
    <source>
        <dbReference type="Proteomes" id="UP001160483"/>
    </source>
</evidence>
<gene>
    <name evidence="5" type="ORF">PBS001_LOCUS5280</name>
    <name evidence="4" type="ORF">PBS003_LOCUS2992</name>
</gene>
<accession>A0AAU9KUX1</accession>
<dbReference type="EMBL" id="CAKLCB010000266">
    <property type="protein sequence ID" value="CAH0518722.1"/>
    <property type="molecule type" value="Genomic_DNA"/>
</dbReference>
<comment type="caution">
    <text evidence="4">The sequence shown here is derived from an EMBL/GenBank/DDBJ whole genome shotgun (WGS) entry which is preliminary data.</text>
</comment>
<feature type="region of interest" description="Disordered" evidence="1">
    <location>
        <begin position="170"/>
        <end position="195"/>
    </location>
</feature>
<evidence type="ECO:0000256" key="1">
    <source>
        <dbReference type="SAM" id="MobiDB-lite"/>
    </source>
</evidence>
<name>A0AAU9KUX1_9STRA</name>